<accession>A0AAE0XQB3</accession>
<feature type="region of interest" description="Disordered" evidence="1">
    <location>
        <begin position="79"/>
        <end position="101"/>
    </location>
</feature>
<dbReference type="Proteomes" id="UP001283361">
    <property type="component" value="Unassembled WGS sequence"/>
</dbReference>
<keyword evidence="3" id="KW-1185">Reference proteome</keyword>
<name>A0AAE0XQB3_9GAST</name>
<protein>
    <submittedName>
        <fullName evidence="2">Uncharacterized protein</fullName>
    </submittedName>
</protein>
<evidence type="ECO:0000256" key="1">
    <source>
        <dbReference type="SAM" id="MobiDB-lite"/>
    </source>
</evidence>
<gene>
    <name evidence="2" type="ORF">RRG08_042573</name>
</gene>
<comment type="caution">
    <text evidence="2">The sequence shown here is derived from an EMBL/GenBank/DDBJ whole genome shotgun (WGS) entry which is preliminary data.</text>
</comment>
<feature type="region of interest" description="Disordered" evidence="1">
    <location>
        <begin position="38"/>
        <end position="61"/>
    </location>
</feature>
<dbReference type="AlphaFoldDB" id="A0AAE0XQB3"/>
<evidence type="ECO:0000313" key="3">
    <source>
        <dbReference type="Proteomes" id="UP001283361"/>
    </source>
</evidence>
<evidence type="ECO:0000313" key="2">
    <source>
        <dbReference type="EMBL" id="KAK3702583.1"/>
    </source>
</evidence>
<dbReference type="EMBL" id="JAWDGP010007852">
    <property type="protein sequence ID" value="KAK3702583.1"/>
    <property type="molecule type" value="Genomic_DNA"/>
</dbReference>
<reference evidence="2" key="1">
    <citation type="journal article" date="2023" name="G3 (Bethesda)">
        <title>A reference genome for the long-term kleptoplast-retaining sea slug Elysia crispata morphotype clarki.</title>
        <authorList>
            <person name="Eastman K.E."/>
            <person name="Pendleton A.L."/>
            <person name="Shaikh M.A."/>
            <person name="Suttiyut T."/>
            <person name="Ogas R."/>
            <person name="Tomko P."/>
            <person name="Gavelis G."/>
            <person name="Widhalm J.R."/>
            <person name="Wisecaver J.H."/>
        </authorList>
    </citation>
    <scope>NUCLEOTIDE SEQUENCE</scope>
    <source>
        <strain evidence="2">ECLA1</strain>
    </source>
</reference>
<sequence>MKQRMGAGRGDAASLAINAKPESVPSNCDASSLTRLAVPPSKKSSFCPGAPHRKDQRSSGALWRCQDAHQTECPYRLGSAQIEPPTLKSSSGSQHQRTNASTRGPALVPLLNPGANSDCQVSLIRAIAQSTIFAVTISVALFRHGRGKRACFCR</sequence>
<organism evidence="2 3">
    <name type="scientific">Elysia crispata</name>
    <name type="common">lettuce slug</name>
    <dbReference type="NCBI Taxonomy" id="231223"/>
    <lineage>
        <taxon>Eukaryota</taxon>
        <taxon>Metazoa</taxon>
        <taxon>Spiralia</taxon>
        <taxon>Lophotrochozoa</taxon>
        <taxon>Mollusca</taxon>
        <taxon>Gastropoda</taxon>
        <taxon>Heterobranchia</taxon>
        <taxon>Euthyneura</taxon>
        <taxon>Panpulmonata</taxon>
        <taxon>Sacoglossa</taxon>
        <taxon>Placobranchoidea</taxon>
        <taxon>Plakobranchidae</taxon>
        <taxon>Elysia</taxon>
    </lineage>
</organism>
<feature type="compositionally biased region" description="Polar residues" evidence="1">
    <location>
        <begin position="87"/>
        <end position="101"/>
    </location>
</feature>
<proteinExistence type="predicted"/>